<dbReference type="RefSeq" id="WP_012618127.1">
    <property type="nucleotide sequence ID" value="NC_011832.1"/>
</dbReference>
<evidence type="ECO:0000313" key="2">
    <source>
        <dbReference type="EMBL" id="ACL16808.1"/>
    </source>
</evidence>
<evidence type="ECO:0000259" key="1">
    <source>
        <dbReference type="Pfam" id="PF12680"/>
    </source>
</evidence>
<dbReference type="EMBL" id="CP001338">
    <property type="protein sequence ID" value="ACL16808.1"/>
    <property type="molecule type" value="Genomic_DNA"/>
</dbReference>
<dbReference type="STRING" id="521011.Mpal_1487"/>
<accession>B8GIJ5</accession>
<keyword evidence="2" id="KW-0413">Isomerase</keyword>
<dbReference type="Gene3D" id="3.10.450.50">
    <property type="match status" value="1"/>
</dbReference>
<dbReference type="SUPFAM" id="SSF54427">
    <property type="entry name" value="NTF2-like"/>
    <property type="match status" value="1"/>
</dbReference>
<gene>
    <name evidence="2" type="ordered locus">Mpal_1487</name>
</gene>
<dbReference type="Proteomes" id="UP000002457">
    <property type="component" value="Chromosome"/>
</dbReference>
<dbReference type="OrthoDB" id="376553at2157"/>
<sequence length="171" mass="19899">MFVFTLTNLSSYSNPHKKFRYWKKVVSPMINNQSFVTNAAQHYLSLVKGASIDSWMDIWAEDAVVEFPYNQDKFRRRLEGKRAIYEYYKNVAPAFELRGEGPLVTYLSSDPRVGIFEISMTFLIRSTQKVYDQDYIGVVKVRDDGRIVFYREYCDPIRAQEAFRPDGGASS</sequence>
<proteinExistence type="predicted"/>
<dbReference type="InterPro" id="IPR037401">
    <property type="entry name" value="SnoaL-like"/>
</dbReference>
<dbReference type="GeneID" id="7270092"/>
<reference evidence="2 3" key="1">
    <citation type="journal article" date="2015" name="Genome Announc.">
        <title>Complete Genome Sequence of Methanosphaerula palustris E1-9CT, a Hydrogenotrophic Methanogen Isolated from a Minerotrophic Fen Peatland.</title>
        <authorList>
            <person name="Cadillo-Quiroz H."/>
            <person name="Browne P."/>
            <person name="Kyrpides N."/>
            <person name="Woyke T."/>
            <person name="Goodwin L."/>
            <person name="Detter C."/>
            <person name="Yavitt J.B."/>
            <person name="Zinder S.H."/>
        </authorList>
    </citation>
    <scope>NUCLEOTIDE SEQUENCE [LARGE SCALE GENOMIC DNA]</scope>
    <source>
        <strain evidence="3">ATCC BAA-1556 / DSM 19958 / E1-9c</strain>
    </source>
</reference>
<dbReference type="AlphaFoldDB" id="B8GIJ5"/>
<name>B8GIJ5_METPE</name>
<keyword evidence="3" id="KW-1185">Reference proteome</keyword>
<dbReference type="HOGENOM" id="CLU_124277_1_2_2"/>
<dbReference type="Pfam" id="PF12680">
    <property type="entry name" value="SnoaL_2"/>
    <property type="match status" value="1"/>
</dbReference>
<organism evidence="2 3">
    <name type="scientific">Methanosphaerula palustris (strain ATCC BAA-1556 / DSM 19958 / E1-9c)</name>
    <dbReference type="NCBI Taxonomy" id="521011"/>
    <lineage>
        <taxon>Archaea</taxon>
        <taxon>Methanobacteriati</taxon>
        <taxon>Methanobacteriota</taxon>
        <taxon>Stenosarchaea group</taxon>
        <taxon>Methanomicrobia</taxon>
        <taxon>Methanomicrobiales</taxon>
        <taxon>Methanoregulaceae</taxon>
        <taxon>Methanosphaerula</taxon>
    </lineage>
</organism>
<protein>
    <submittedName>
        <fullName evidence="2">Ketosteroid isomerase-related protein-like protein</fullName>
    </submittedName>
</protein>
<evidence type="ECO:0000313" key="3">
    <source>
        <dbReference type="Proteomes" id="UP000002457"/>
    </source>
</evidence>
<dbReference type="InterPro" id="IPR032710">
    <property type="entry name" value="NTF2-like_dom_sf"/>
</dbReference>
<dbReference type="KEGG" id="mpl:Mpal_1487"/>
<dbReference type="GO" id="GO:0016853">
    <property type="term" value="F:isomerase activity"/>
    <property type="evidence" value="ECO:0007669"/>
    <property type="project" value="UniProtKB-KW"/>
</dbReference>
<feature type="domain" description="SnoaL-like" evidence="1">
    <location>
        <begin position="41"/>
        <end position="148"/>
    </location>
</feature>